<dbReference type="SUPFAM" id="SSF52172">
    <property type="entry name" value="CheY-like"/>
    <property type="match status" value="1"/>
</dbReference>
<dbReference type="GO" id="GO:0003677">
    <property type="term" value="F:DNA binding"/>
    <property type="evidence" value="ECO:0007669"/>
    <property type="project" value="UniProtKB-KW"/>
</dbReference>
<dbReference type="PROSITE" id="PS50043">
    <property type="entry name" value="HTH_LUXR_2"/>
    <property type="match status" value="1"/>
</dbReference>
<reference evidence="8 9" key="1">
    <citation type="submission" date="2018-10" db="EMBL/GenBank/DDBJ databases">
        <title>Tessaracoccus antarcticuss sp. nov., isolated from sediment.</title>
        <authorList>
            <person name="Zhou L.Y."/>
            <person name="Du Z.J."/>
        </authorList>
    </citation>
    <scope>NUCLEOTIDE SEQUENCE [LARGE SCALE GENOMIC DNA]</scope>
    <source>
        <strain evidence="8 9">JDX10</strain>
    </source>
</reference>
<dbReference type="InterPro" id="IPR000792">
    <property type="entry name" value="Tscrpt_reg_LuxR_C"/>
</dbReference>
<dbReference type="Pfam" id="PF00196">
    <property type="entry name" value="GerE"/>
    <property type="match status" value="1"/>
</dbReference>
<dbReference type="EMBL" id="REFW01000001">
    <property type="protein sequence ID" value="RMB62166.1"/>
    <property type="molecule type" value="Genomic_DNA"/>
</dbReference>
<name>A0A3M0GXR2_9ACTN</name>
<evidence type="ECO:0000313" key="9">
    <source>
        <dbReference type="Proteomes" id="UP000275256"/>
    </source>
</evidence>
<dbReference type="Gene3D" id="3.40.50.2300">
    <property type="match status" value="1"/>
</dbReference>
<comment type="caution">
    <text evidence="8">The sequence shown here is derived from an EMBL/GenBank/DDBJ whole genome shotgun (WGS) entry which is preliminary data.</text>
</comment>
<dbReference type="PRINTS" id="PR00038">
    <property type="entry name" value="HTHLUXR"/>
</dbReference>
<keyword evidence="4" id="KW-0804">Transcription</keyword>
<dbReference type="PANTHER" id="PTHR43214">
    <property type="entry name" value="TWO-COMPONENT RESPONSE REGULATOR"/>
    <property type="match status" value="1"/>
</dbReference>
<evidence type="ECO:0000256" key="4">
    <source>
        <dbReference type="ARBA" id="ARBA00023163"/>
    </source>
</evidence>
<dbReference type="RefSeq" id="WP_121900716.1">
    <property type="nucleotide sequence ID" value="NZ_REFW01000001.1"/>
</dbReference>
<keyword evidence="3 8" id="KW-0238">DNA-binding</keyword>
<dbReference type="Pfam" id="PF00072">
    <property type="entry name" value="Response_reg"/>
    <property type="match status" value="1"/>
</dbReference>
<dbReference type="CDD" id="cd17535">
    <property type="entry name" value="REC_NarL-like"/>
    <property type="match status" value="1"/>
</dbReference>
<organism evidence="8 9">
    <name type="scientific">Tessaracoccus antarcticus</name>
    <dbReference type="NCBI Taxonomy" id="2479848"/>
    <lineage>
        <taxon>Bacteria</taxon>
        <taxon>Bacillati</taxon>
        <taxon>Actinomycetota</taxon>
        <taxon>Actinomycetes</taxon>
        <taxon>Propionibacteriales</taxon>
        <taxon>Propionibacteriaceae</taxon>
        <taxon>Tessaracoccus</taxon>
    </lineage>
</organism>
<dbReference type="CDD" id="cd06170">
    <property type="entry name" value="LuxR_C_like"/>
    <property type="match status" value="1"/>
</dbReference>
<dbReference type="InterPro" id="IPR058245">
    <property type="entry name" value="NreC/VraR/RcsB-like_REC"/>
</dbReference>
<dbReference type="SMART" id="SM00421">
    <property type="entry name" value="HTH_LUXR"/>
    <property type="match status" value="1"/>
</dbReference>
<dbReference type="Proteomes" id="UP000275256">
    <property type="component" value="Unassembled WGS sequence"/>
</dbReference>
<protein>
    <submittedName>
        <fullName evidence="8">DNA-binding response regulator</fullName>
    </submittedName>
</protein>
<evidence type="ECO:0000256" key="2">
    <source>
        <dbReference type="ARBA" id="ARBA00023015"/>
    </source>
</evidence>
<feature type="domain" description="Response regulatory" evidence="7">
    <location>
        <begin position="147"/>
        <end position="267"/>
    </location>
</feature>
<dbReference type="PANTHER" id="PTHR43214:SF24">
    <property type="entry name" value="TRANSCRIPTIONAL REGULATORY PROTEIN NARL-RELATED"/>
    <property type="match status" value="1"/>
</dbReference>
<gene>
    <name evidence="8" type="ORF">EAX62_06270</name>
</gene>
<dbReference type="SUPFAM" id="SSF46894">
    <property type="entry name" value="C-terminal effector domain of the bipartite response regulators"/>
    <property type="match status" value="1"/>
</dbReference>
<dbReference type="OrthoDB" id="4135368at2"/>
<dbReference type="GO" id="GO:0006355">
    <property type="term" value="P:regulation of DNA-templated transcription"/>
    <property type="evidence" value="ECO:0007669"/>
    <property type="project" value="InterPro"/>
</dbReference>
<dbReference type="SMART" id="SM00448">
    <property type="entry name" value="REC"/>
    <property type="match status" value="1"/>
</dbReference>
<accession>A0A3M0GXR2</accession>
<evidence type="ECO:0000259" key="7">
    <source>
        <dbReference type="PROSITE" id="PS50110"/>
    </source>
</evidence>
<keyword evidence="2" id="KW-0805">Transcription regulation</keyword>
<evidence type="ECO:0000256" key="3">
    <source>
        <dbReference type="ARBA" id="ARBA00023125"/>
    </source>
</evidence>
<dbReference type="PROSITE" id="PS00622">
    <property type="entry name" value="HTH_LUXR_1"/>
    <property type="match status" value="1"/>
</dbReference>
<evidence type="ECO:0000256" key="1">
    <source>
        <dbReference type="ARBA" id="ARBA00022553"/>
    </source>
</evidence>
<dbReference type="InterPro" id="IPR039420">
    <property type="entry name" value="WalR-like"/>
</dbReference>
<proteinExistence type="predicted"/>
<dbReference type="PROSITE" id="PS50110">
    <property type="entry name" value="RESPONSE_REGULATORY"/>
    <property type="match status" value="1"/>
</dbReference>
<evidence type="ECO:0000313" key="8">
    <source>
        <dbReference type="EMBL" id="RMB62166.1"/>
    </source>
</evidence>
<sequence>MTTTTLLAWPPEASGPTHAVRARVEDRGGRFPHRAGLALFTGTADAVAAAIEWQQAEQDQPATSLALHVADVTYRADAPEPAAVALVRELAERGHPGDILATEVVRLLLPAPTPAHWSDGLATSVGEPAQLVHAILWPRSASAAPITVVVAEDVALIRAGLVSLLREDGFDVVGEAGSYDSVLATVRAMRPHLLITDVRMPPEQGDEGLLAASLLRAEQPGLAVLVLSQSVRASAAANLLTEQTSGLGYLLKERVTALDEFLDAARAVAAGGTVIDPLITDELLARHRNRDQLAALAERERSVLELMAQGLSNSAIADRLTLSARTVESHVRSIMTKLDLWEDPAGNRRVQAVIRWLDQS</sequence>
<keyword evidence="9" id="KW-1185">Reference proteome</keyword>
<feature type="modified residue" description="4-aspartylphosphate" evidence="5">
    <location>
        <position position="197"/>
    </location>
</feature>
<dbReference type="GO" id="GO:0000160">
    <property type="term" value="P:phosphorelay signal transduction system"/>
    <property type="evidence" value="ECO:0007669"/>
    <property type="project" value="InterPro"/>
</dbReference>
<evidence type="ECO:0000256" key="5">
    <source>
        <dbReference type="PROSITE-ProRule" id="PRU00169"/>
    </source>
</evidence>
<evidence type="ECO:0000259" key="6">
    <source>
        <dbReference type="PROSITE" id="PS50043"/>
    </source>
</evidence>
<keyword evidence="1 5" id="KW-0597">Phosphoprotein</keyword>
<dbReference type="InterPro" id="IPR011006">
    <property type="entry name" value="CheY-like_superfamily"/>
</dbReference>
<dbReference type="InterPro" id="IPR001789">
    <property type="entry name" value="Sig_transdc_resp-reg_receiver"/>
</dbReference>
<dbReference type="AlphaFoldDB" id="A0A3M0GXR2"/>
<dbReference type="InterPro" id="IPR016032">
    <property type="entry name" value="Sig_transdc_resp-reg_C-effctor"/>
</dbReference>
<feature type="domain" description="HTH luxR-type" evidence="6">
    <location>
        <begin position="289"/>
        <end position="360"/>
    </location>
</feature>